<reference evidence="6 7" key="1">
    <citation type="submission" date="2014-12" db="EMBL/GenBank/DDBJ databases">
        <title>Genome sequencing of Arthrobacter phenanthrenivorans SWC37.</title>
        <authorList>
            <person name="Tan P.W."/>
            <person name="Chan K.-G."/>
        </authorList>
    </citation>
    <scope>NUCLEOTIDE SEQUENCE [LARGE SCALE GENOMIC DNA]</scope>
    <source>
        <strain evidence="6 7">SWC37</strain>
    </source>
</reference>
<dbReference type="PROSITE" id="PS50977">
    <property type="entry name" value="HTH_TETR_2"/>
    <property type="match status" value="1"/>
</dbReference>
<dbReference type="Pfam" id="PF00440">
    <property type="entry name" value="TetR_N"/>
    <property type="match status" value="1"/>
</dbReference>
<dbReference type="RefSeq" id="WP_043450820.1">
    <property type="nucleotide sequence ID" value="NZ_JBFBKS010000007.1"/>
</dbReference>
<dbReference type="Gene3D" id="1.10.357.10">
    <property type="entry name" value="Tetracycline Repressor, domain 2"/>
    <property type="match status" value="1"/>
</dbReference>
<gene>
    <name evidence="6" type="ORF">RM50_05745</name>
</gene>
<keyword evidence="1" id="KW-0805">Transcription regulation</keyword>
<feature type="domain" description="HTH tetR-type" evidence="5">
    <location>
        <begin position="2"/>
        <end position="62"/>
    </location>
</feature>
<keyword evidence="2 4" id="KW-0238">DNA-binding</keyword>
<dbReference type="InterPro" id="IPR001647">
    <property type="entry name" value="HTH_TetR"/>
</dbReference>
<evidence type="ECO:0000259" key="5">
    <source>
        <dbReference type="PROSITE" id="PS50977"/>
    </source>
</evidence>
<dbReference type="GO" id="GO:0000976">
    <property type="term" value="F:transcription cis-regulatory region binding"/>
    <property type="evidence" value="ECO:0007669"/>
    <property type="project" value="TreeGrafter"/>
</dbReference>
<organism evidence="6 7">
    <name type="scientific">Pseudarthrobacter phenanthrenivorans</name>
    <name type="common">Arthrobacter phenanthrenivorans</name>
    <dbReference type="NCBI Taxonomy" id="361575"/>
    <lineage>
        <taxon>Bacteria</taxon>
        <taxon>Bacillati</taxon>
        <taxon>Actinomycetota</taxon>
        <taxon>Actinomycetes</taxon>
        <taxon>Micrococcales</taxon>
        <taxon>Micrococcaceae</taxon>
        <taxon>Pseudarthrobacter</taxon>
    </lineage>
</organism>
<proteinExistence type="predicted"/>
<dbReference type="OrthoDB" id="7506349at2"/>
<feature type="DNA-binding region" description="H-T-H motif" evidence="4">
    <location>
        <begin position="25"/>
        <end position="44"/>
    </location>
</feature>
<evidence type="ECO:0000256" key="3">
    <source>
        <dbReference type="ARBA" id="ARBA00023163"/>
    </source>
</evidence>
<dbReference type="Proteomes" id="UP000031196">
    <property type="component" value="Unassembled WGS sequence"/>
</dbReference>
<dbReference type="PRINTS" id="PR00455">
    <property type="entry name" value="HTHTETR"/>
</dbReference>
<name>A0A0B4DHH6_PSEPS</name>
<accession>A0A0B4DHH6</accession>
<comment type="caution">
    <text evidence="6">The sequence shown here is derived from an EMBL/GenBank/DDBJ whole genome shotgun (WGS) entry which is preliminary data.</text>
</comment>
<evidence type="ECO:0000256" key="1">
    <source>
        <dbReference type="ARBA" id="ARBA00023015"/>
    </source>
</evidence>
<dbReference type="PANTHER" id="PTHR30055:SF234">
    <property type="entry name" value="HTH-TYPE TRANSCRIPTIONAL REGULATOR BETI"/>
    <property type="match status" value="1"/>
</dbReference>
<dbReference type="GO" id="GO:0003700">
    <property type="term" value="F:DNA-binding transcription factor activity"/>
    <property type="evidence" value="ECO:0007669"/>
    <property type="project" value="TreeGrafter"/>
</dbReference>
<sequence length="179" mass="18889">MPDRRTQLLDAALSIVAEKGLKGLTHRAVDAAAGVSEGTTSNYYRNRSALVEAVLDRLLQLDAELLQHVGPAGPPLDADQLAAQLAAMVLALARQHSGLTRARLALSLDRPEAVTAGHRLLVGGLEQALRALGVADAAARARDVADYCDGVLLHLLTVRRDEDPDAAATAAAIRRLLGR</sequence>
<dbReference type="InterPro" id="IPR009057">
    <property type="entry name" value="Homeodomain-like_sf"/>
</dbReference>
<dbReference type="InterPro" id="IPR041583">
    <property type="entry name" value="TetR_C_31"/>
</dbReference>
<evidence type="ECO:0000256" key="2">
    <source>
        <dbReference type="ARBA" id="ARBA00023125"/>
    </source>
</evidence>
<keyword evidence="3" id="KW-0804">Transcription</keyword>
<protein>
    <submittedName>
        <fullName evidence="6">TetR family transcriptional regulator</fullName>
    </submittedName>
</protein>
<dbReference type="InterPro" id="IPR050109">
    <property type="entry name" value="HTH-type_TetR-like_transc_reg"/>
</dbReference>
<dbReference type="Pfam" id="PF17940">
    <property type="entry name" value="TetR_C_31"/>
    <property type="match status" value="1"/>
</dbReference>
<evidence type="ECO:0000313" key="7">
    <source>
        <dbReference type="Proteomes" id="UP000031196"/>
    </source>
</evidence>
<dbReference type="SUPFAM" id="SSF46689">
    <property type="entry name" value="Homeodomain-like"/>
    <property type="match status" value="1"/>
</dbReference>
<dbReference type="AlphaFoldDB" id="A0A0B4DHH6"/>
<evidence type="ECO:0000256" key="4">
    <source>
        <dbReference type="PROSITE-ProRule" id="PRU00335"/>
    </source>
</evidence>
<evidence type="ECO:0000313" key="6">
    <source>
        <dbReference type="EMBL" id="KIC68187.1"/>
    </source>
</evidence>
<dbReference type="PANTHER" id="PTHR30055">
    <property type="entry name" value="HTH-TYPE TRANSCRIPTIONAL REGULATOR RUTR"/>
    <property type="match status" value="1"/>
</dbReference>
<dbReference type="EMBL" id="JWTB01000011">
    <property type="protein sequence ID" value="KIC68187.1"/>
    <property type="molecule type" value="Genomic_DNA"/>
</dbReference>